<comment type="caution">
    <text evidence="2">The sequence shown here is derived from an EMBL/GenBank/DDBJ whole genome shotgun (WGS) entry which is preliminary data.</text>
</comment>
<gene>
    <name evidence="2" type="ORF">CRENBAI_008230</name>
</gene>
<dbReference type="Proteomes" id="UP001311232">
    <property type="component" value="Unassembled WGS sequence"/>
</dbReference>
<protein>
    <submittedName>
        <fullName evidence="2">Uncharacterized protein</fullName>
    </submittedName>
</protein>
<proteinExistence type="predicted"/>
<reference evidence="2 3" key="1">
    <citation type="submission" date="2021-06" db="EMBL/GenBank/DDBJ databases">
        <authorList>
            <person name="Palmer J.M."/>
        </authorList>
    </citation>
    <scope>NUCLEOTIDE SEQUENCE [LARGE SCALE GENOMIC DNA]</scope>
    <source>
        <strain evidence="2 3">MEX-2019</strain>
        <tissue evidence="2">Muscle</tissue>
    </source>
</reference>
<dbReference type="AlphaFoldDB" id="A0AAV9QUM2"/>
<sequence>MEGARGRQPTPVPPVFIPGRIRSSLPPIVSATSISSRRCRHRRKPSSSPTASELSTLTATSSGPFTPAAASVESSTSAATPESTEFPAGFDSRPGWRRSCRAVVFGEFRTDASYPSTEGPSAMVSSQLLSPELVGGHPASSAGQQSPVRPPVSTWPIKAAQSPKDPGPQPVATKLQDPQHAAKLHEPQQPQHAAKLHEPQQPQHAAKLHEPHTRVPESPEGSEDGPPQPRVPEFPEGSEDGPPRPRVSEFPKGSEDRPPQTRVPEFPEGSEDGPPQPRVPEFPEGSEDGPPQPRVPEFPEGSEDGPPQTRVPEFPEGFRGRTASDPSS</sequence>
<dbReference type="EMBL" id="JAHHUM010002898">
    <property type="protein sequence ID" value="KAK5600120.1"/>
    <property type="molecule type" value="Genomic_DNA"/>
</dbReference>
<feature type="compositionally biased region" description="Polar residues" evidence="1">
    <location>
        <begin position="113"/>
        <end position="129"/>
    </location>
</feature>
<feature type="compositionally biased region" description="Basic and acidic residues" evidence="1">
    <location>
        <begin position="241"/>
        <end position="259"/>
    </location>
</feature>
<accession>A0AAV9QUM2</accession>
<feature type="region of interest" description="Disordered" evidence="1">
    <location>
        <begin position="1"/>
        <end position="95"/>
    </location>
</feature>
<name>A0AAV9QUM2_9TELE</name>
<evidence type="ECO:0000256" key="1">
    <source>
        <dbReference type="SAM" id="MobiDB-lite"/>
    </source>
</evidence>
<keyword evidence="3" id="KW-1185">Reference proteome</keyword>
<organism evidence="2 3">
    <name type="scientific">Crenichthys baileyi</name>
    <name type="common">White River springfish</name>
    <dbReference type="NCBI Taxonomy" id="28760"/>
    <lineage>
        <taxon>Eukaryota</taxon>
        <taxon>Metazoa</taxon>
        <taxon>Chordata</taxon>
        <taxon>Craniata</taxon>
        <taxon>Vertebrata</taxon>
        <taxon>Euteleostomi</taxon>
        <taxon>Actinopterygii</taxon>
        <taxon>Neopterygii</taxon>
        <taxon>Teleostei</taxon>
        <taxon>Neoteleostei</taxon>
        <taxon>Acanthomorphata</taxon>
        <taxon>Ovalentaria</taxon>
        <taxon>Atherinomorphae</taxon>
        <taxon>Cyprinodontiformes</taxon>
        <taxon>Goodeidae</taxon>
        <taxon>Crenichthys</taxon>
    </lineage>
</organism>
<feature type="compositionally biased region" description="Low complexity" evidence="1">
    <location>
        <begin position="46"/>
        <end position="85"/>
    </location>
</feature>
<evidence type="ECO:0000313" key="2">
    <source>
        <dbReference type="EMBL" id="KAK5600120.1"/>
    </source>
</evidence>
<feature type="compositionally biased region" description="Basic and acidic residues" evidence="1">
    <location>
        <begin position="207"/>
        <end position="217"/>
    </location>
</feature>
<feature type="region of interest" description="Disordered" evidence="1">
    <location>
        <begin position="111"/>
        <end position="328"/>
    </location>
</feature>
<evidence type="ECO:0000313" key="3">
    <source>
        <dbReference type="Proteomes" id="UP001311232"/>
    </source>
</evidence>